<dbReference type="OrthoDB" id="495428at2"/>
<accession>A0A402AXQ5</accession>
<dbReference type="InterPro" id="IPR011989">
    <property type="entry name" value="ARM-like"/>
</dbReference>
<evidence type="ECO:0000313" key="1">
    <source>
        <dbReference type="EMBL" id="GCE23849.1"/>
    </source>
</evidence>
<protein>
    <recommendedName>
        <fullName evidence="3">HEAT repeat domain-containing protein</fullName>
    </recommendedName>
</protein>
<dbReference type="EMBL" id="BIFS01000002">
    <property type="protein sequence ID" value="GCE23849.1"/>
    <property type="molecule type" value="Genomic_DNA"/>
</dbReference>
<comment type="caution">
    <text evidence="1">The sequence shown here is derived from an EMBL/GenBank/DDBJ whole genome shotgun (WGS) entry which is preliminary data.</text>
</comment>
<dbReference type="AlphaFoldDB" id="A0A402AXQ5"/>
<dbReference type="Proteomes" id="UP000287188">
    <property type="component" value="Unassembled WGS sequence"/>
</dbReference>
<evidence type="ECO:0000313" key="2">
    <source>
        <dbReference type="Proteomes" id="UP000287188"/>
    </source>
</evidence>
<dbReference type="InterPro" id="IPR016024">
    <property type="entry name" value="ARM-type_fold"/>
</dbReference>
<dbReference type="SUPFAM" id="SSF48371">
    <property type="entry name" value="ARM repeat"/>
    <property type="match status" value="1"/>
</dbReference>
<sequence length="440" mass="49529">MLELHPELKRITIAELRAYFLLPAPDLEPGDLLTRSFFYDTVAFKLVRRGEIHFLLDVLPSASAPQIYAILSALDFRWEEEPGDQATLFSLLDDARPHVVARAIGKLRHVKNWNNALWARIEPLLSQPHISPWVKTAVLRFINNVYGPFTREESLPYLLTALRDPDAIVRLHTLYELEWTFFSNEQLYETVQAAISALLDDAEPEVRIVARAVLLNLQQRLGKEAKRDYAWDADLRTLEVAALIDLFSEPEPLYSLYEYDDHPYSIYYNSIASVLSEKGEAAILYLKSLMPITDMRRLGSILVALSGNGLTLTDLLAYTTDERPIVQAATLLGIRRLKATLPLPDIQAYADHPSPLVRSVALNLASHSYPLHATTLARKGLRDPHCFVRQQAASVLGHLSVQEATHGLRALLHDDPNGSVRLSARFNMGVIEHMHLSGPV</sequence>
<organism evidence="1 2">
    <name type="scientific">Dictyobacter kobayashii</name>
    <dbReference type="NCBI Taxonomy" id="2014872"/>
    <lineage>
        <taxon>Bacteria</taxon>
        <taxon>Bacillati</taxon>
        <taxon>Chloroflexota</taxon>
        <taxon>Ktedonobacteria</taxon>
        <taxon>Ktedonobacterales</taxon>
        <taxon>Dictyobacteraceae</taxon>
        <taxon>Dictyobacter</taxon>
    </lineage>
</organism>
<reference evidence="2" key="1">
    <citation type="submission" date="2018-12" db="EMBL/GenBank/DDBJ databases">
        <title>Tengunoibacter tsumagoiensis gen. nov., sp. nov., Dictyobacter kobayashii sp. nov., D. alpinus sp. nov., and D. joshuensis sp. nov. and description of Dictyobacteraceae fam. nov. within the order Ktedonobacterales isolated from Tengu-no-mugimeshi.</title>
        <authorList>
            <person name="Wang C.M."/>
            <person name="Zheng Y."/>
            <person name="Sakai Y."/>
            <person name="Toyoda A."/>
            <person name="Minakuchi Y."/>
            <person name="Abe K."/>
            <person name="Yokota A."/>
            <person name="Yabe S."/>
        </authorList>
    </citation>
    <scope>NUCLEOTIDE SEQUENCE [LARGE SCALE GENOMIC DNA]</scope>
    <source>
        <strain evidence="2">Uno11</strain>
    </source>
</reference>
<name>A0A402AXQ5_9CHLR</name>
<dbReference type="RefSeq" id="WP_126557187.1">
    <property type="nucleotide sequence ID" value="NZ_BIFS01000002.1"/>
</dbReference>
<keyword evidence="2" id="KW-1185">Reference proteome</keyword>
<dbReference type="Gene3D" id="1.25.10.10">
    <property type="entry name" value="Leucine-rich Repeat Variant"/>
    <property type="match status" value="2"/>
</dbReference>
<dbReference type="Pfam" id="PF13646">
    <property type="entry name" value="HEAT_2"/>
    <property type="match status" value="1"/>
</dbReference>
<proteinExistence type="predicted"/>
<gene>
    <name evidence="1" type="ORF">KDK_76490</name>
</gene>
<evidence type="ECO:0008006" key="3">
    <source>
        <dbReference type="Google" id="ProtNLM"/>
    </source>
</evidence>